<reference evidence="1 2" key="1">
    <citation type="submission" date="2015-06" db="EMBL/GenBank/DDBJ databases">
        <title>Talaromyces atroroseus IBT 11181 draft genome.</title>
        <authorList>
            <person name="Rasmussen K.B."/>
            <person name="Rasmussen S."/>
            <person name="Petersen B."/>
            <person name="Sicheritz-Ponten T."/>
            <person name="Mortensen U.H."/>
            <person name="Thrane U."/>
        </authorList>
    </citation>
    <scope>NUCLEOTIDE SEQUENCE [LARGE SCALE GENOMIC DNA]</scope>
    <source>
        <strain evidence="1 2">IBT 11181</strain>
    </source>
</reference>
<dbReference type="Pfam" id="PF13489">
    <property type="entry name" value="Methyltransf_23"/>
    <property type="match status" value="1"/>
</dbReference>
<dbReference type="STRING" id="1441469.A0A225AH15"/>
<dbReference type="CDD" id="cd02440">
    <property type="entry name" value="AdoMet_MTases"/>
    <property type="match status" value="1"/>
</dbReference>
<dbReference type="EMBL" id="LFMY01000011">
    <property type="protein sequence ID" value="OKL57424.1"/>
    <property type="molecule type" value="Genomic_DNA"/>
</dbReference>
<dbReference type="Gene3D" id="3.40.50.150">
    <property type="entry name" value="Vaccinia Virus protein VP39"/>
    <property type="match status" value="1"/>
</dbReference>
<accession>A0A225AH15</accession>
<comment type="caution">
    <text evidence="1">The sequence shown here is derived from an EMBL/GenBank/DDBJ whole genome shotgun (WGS) entry which is preliminary data.</text>
</comment>
<name>A0A225AH15_TALAT</name>
<evidence type="ECO:0000313" key="2">
    <source>
        <dbReference type="Proteomes" id="UP000214365"/>
    </source>
</evidence>
<gene>
    <name evidence="1" type="ORF">UA08_07046</name>
</gene>
<dbReference type="RefSeq" id="XP_020117545.1">
    <property type="nucleotide sequence ID" value="XM_020261943.1"/>
</dbReference>
<evidence type="ECO:0008006" key="3">
    <source>
        <dbReference type="Google" id="ProtNLM"/>
    </source>
</evidence>
<protein>
    <recommendedName>
        <fullName evidence="3">Methyltransferase type 11 domain-containing protein</fullName>
    </recommendedName>
</protein>
<organism evidence="1 2">
    <name type="scientific">Talaromyces atroroseus</name>
    <dbReference type="NCBI Taxonomy" id="1441469"/>
    <lineage>
        <taxon>Eukaryota</taxon>
        <taxon>Fungi</taxon>
        <taxon>Dikarya</taxon>
        <taxon>Ascomycota</taxon>
        <taxon>Pezizomycotina</taxon>
        <taxon>Eurotiomycetes</taxon>
        <taxon>Eurotiomycetidae</taxon>
        <taxon>Eurotiales</taxon>
        <taxon>Trichocomaceae</taxon>
        <taxon>Talaromyces</taxon>
        <taxon>Talaromyces sect. Trachyspermi</taxon>
    </lineage>
</organism>
<dbReference type="AlphaFoldDB" id="A0A225AH15"/>
<proteinExistence type="predicted"/>
<sequence>MENSDTPPTFLEFLSGLIDPAVLMCWSLKSDFIPVTYTHTLLTIFIRGQILAPILQSRQVRDEAFSRFWINFSAPRVTVDEHGVPDTSNLSGSGALIPPLLQKIRGVVLDVGPGTGTQMPYFIQPAKENVSAIYGAEPCVGLHAELRERAALCGLEAKYHILSCSADKKELIDALRRDGVQVNNAATNANKEKEKGIFDTMICIRVLCSVPNPAETISDLYSLLRPGGQMIIVEHVVNPFTLFGSKKGGSLMARCLQTVYSLLGWSFLIGDCCLDRDTETYLRNAAERDGGWESFDLEHRFAWTTLPYISGVLVKRQ</sequence>
<dbReference type="PANTHER" id="PTHR45036">
    <property type="entry name" value="METHYLTRANSFERASE LIKE 7B"/>
    <property type="match status" value="1"/>
</dbReference>
<dbReference type="InterPro" id="IPR029063">
    <property type="entry name" value="SAM-dependent_MTases_sf"/>
</dbReference>
<evidence type="ECO:0000313" key="1">
    <source>
        <dbReference type="EMBL" id="OKL57424.1"/>
    </source>
</evidence>
<keyword evidence="2" id="KW-1185">Reference proteome</keyword>
<dbReference type="OrthoDB" id="540004at2759"/>
<dbReference type="InterPro" id="IPR052356">
    <property type="entry name" value="Thiol_S-MT"/>
</dbReference>
<dbReference type="Proteomes" id="UP000214365">
    <property type="component" value="Unassembled WGS sequence"/>
</dbReference>
<dbReference type="SUPFAM" id="SSF53335">
    <property type="entry name" value="S-adenosyl-L-methionine-dependent methyltransferases"/>
    <property type="match status" value="1"/>
</dbReference>
<dbReference type="PANTHER" id="PTHR45036:SF1">
    <property type="entry name" value="METHYLTRANSFERASE LIKE 7A"/>
    <property type="match status" value="1"/>
</dbReference>
<dbReference type="GeneID" id="31006802"/>